<keyword evidence="2" id="KW-1185">Reference proteome</keyword>
<accession>A0ABS2BJP1</accession>
<gene>
    <name evidence="1" type="ORF">JMJ54_08300</name>
</gene>
<proteinExistence type="predicted"/>
<evidence type="ECO:0000313" key="1">
    <source>
        <dbReference type="EMBL" id="MBM3115829.1"/>
    </source>
</evidence>
<organism evidence="1 2">
    <name type="scientific">Jeongeupia naejangsanensis</name>
    <dbReference type="NCBI Taxonomy" id="613195"/>
    <lineage>
        <taxon>Bacteria</taxon>
        <taxon>Pseudomonadati</taxon>
        <taxon>Pseudomonadota</taxon>
        <taxon>Betaproteobacteria</taxon>
        <taxon>Neisseriales</taxon>
        <taxon>Chitinibacteraceae</taxon>
        <taxon>Jeongeupia</taxon>
    </lineage>
</organism>
<dbReference type="Proteomes" id="UP000809431">
    <property type="component" value="Unassembled WGS sequence"/>
</dbReference>
<sequence>MSFYDAISAAIPQALQPAGAQRLNGLTQLYAQSASRQWQNGLNTVAVLPAYANPETLFEAWALQQAVWQRLQKQGEQWWNGLATIYAERDELRRANTVSKFFEQEYNLYAQFGELVGDQFTSLLELADNIQVDYGYWIAQKQAAAVQQSKVPASADGVASTRRKQANAA</sequence>
<name>A0ABS2BJP1_9NEIS</name>
<evidence type="ECO:0000313" key="2">
    <source>
        <dbReference type="Proteomes" id="UP000809431"/>
    </source>
</evidence>
<evidence type="ECO:0008006" key="3">
    <source>
        <dbReference type="Google" id="ProtNLM"/>
    </source>
</evidence>
<comment type="caution">
    <text evidence="1">The sequence shown here is derived from an EMBL/GenBank/DDBJ whole genome shotgun (WGS) entry which is preliminary data.</text>
</comment>
<protein>
    <recommendedName>
        <fullName evidence="3">Phasin domain-containing protein</fullName>
    </recommendedName>
</protein>
<reference evidence="1 2" key="1">
    <citation type="submission" date="2021-01" db="EMBL/GenBank/DDBJ databases">
        <title>Draft Genome Sequence and Polyhydroxyalkanoate Biosynthetic Potential of Jeongeupia naejangsanensis Type Strain DSM 24253.</title>
        <authorList>
            <person name="Turrini P."/>
            <person name="Artuso I."/>
            <person name="Lugli G.A."/>
            <person name="Frangipani E."/>
            <person name="Ventura M."/>
            <person name="Visca P."/>
        </authorList>
    </citation>
    <scope>NUCLEOTIDE SEQUENCE [LARGE SCALE GENOMIC DNA]</scope>
    <source>
        <strain evidence="1 2">DSM 24253</strain>
    </source>
</reference>
<dbReference type="RefSeq" id="WP_203537706.1">
    <property type="nucleotide sequence ID" value="NZ_JAESND010000003.1"/>
</dbReference>
<dbReference type="EMBL" id="JAESND010000003">
    <property type="protein sequence ID" value="MBM3115829.1"/>
    <property type="molecule type" value="Genomic_DNA"/>
</dbReference>